<accession>A0AAE1ARK8</accession>
<dbReference type="Proteomes" id="UP001283361">
    <property type="component" value="Unassembled WGS sequence"/>
</dbReference>
<keyword evidence="2" id="KW-1185">Reference proteome</keyword>
<evidence type="ECO:0000313" key="1">
    <source>
        <dbReference type="EMBL" id="KAK3792499.1"/>
    </source>
</evidence>
<sequence length="116" mass="12821">MSPRSLTVYNNLVGYRDSDMSPNWRGLSLFITIWLGIGTATCHPTGELLQQARRPVTINESQSAALPVSGSLYYCHSGLLPGRLAGMVWTKLLRVPQLKKATRITVSSPARCERPH</sequence>
<gene>
    <name evidence="1" type="ORF">RRG08_057151</name>
</gene>
<dbReference type="AlphaFoldDB" id="A0AAE1ARK8"/>
<dbReference type="EMBL" id="JAWDGP010001371">
    <property type="protein sequence ID" value="KAK3792499.1"/>
    <property type="molecule type" value="Genomic_DNA"/>
</dbReference>
<protein>
    <submittedName>
        <fullName evidence="1">Uncharacterized protein</fullName>
    </submittedName>
</protein>
<organism evidence="1 2">
    <name type="scientific">Elysia crispata</name>
    <name type="common">lettuce slug</name>
    <dbReference type="NCBI Taxonomy" id="231223"/>
    <lineage>
        <taxon>Eukaryota</taxon>
        <taxon>Metazoa</taxon>
        <taxon>Spiralia</taxon>
        <taxon>Lophotrochozoa</taxon>
        <taxon>Mollusca</taxon>
        <taxon>Gastropoda</taxon>
        <taxon>Heterobranchia</taxon>
        <taxon>Euthyneura</taxon>
        <taxon>Panpulmonata</taxon>
        <taxon>Sacoglossa</taxon>
        <taxon>Placobranchoidea</taxon>
        <taxon>Plakobranchidae</taxon>
        <taxon>Elysia</taxon>
    </lineage>
</organism>
<proteinExistence type="predicted"/>
<reference evidence="1" key="1">
    <citation type="journal article" date="2023" name="G3 (Bethesda)">
        <title>A reference genome for the long-term kleptoplast-retaining sea slug Elysia crispata morphotype clarki.</title>
        <authorList>
            <person name="Eastman K.E."/>
            <person name="Pendleton A.L."/>
            <person name="Shaikh M.A."/>
            <person name="Suttiyut T."/>
            <person name="Ogas R."/>
            <person name="Tomko P."/>
            <person name="Gavelis G."/>
            <person name="Widhalm J.R."/>
            <person name="Wisecaver J.H."/>
        </authorList>
    </citation>
    <scope>NUCLEOTIDE SEQUENCE</scope>
    <source>
        <strain evidence="1">ECLA1</strain>
    </source>
</reference>
<evidence type="ECO:0000313" key="2">
    <source>
        <dbReference type="Proteomes" id="UP001283361"/>
    </source>
</evidence>
<name>A0AAE1ARK8_9GAST</name>
<comment type="caution">
    <text evidence="1">The sequence shown here is derived from an EMBL/GenBank/DDBJ whole genome shotgun (WGS) entry which is preliminary data.</text>
</comment>